<dbReference type="SUPFAM" id="SSF53649">
    <property type="entry name" value="Alkaline phosphatase-like"/>
    <property type="match status" value="1"/>
</dbReference>
<dbReference type="OrthoDB" id="3164at2157"/>
<accession>F8DAN9</accession>
<dbReference type="InterPro" id="IPR017850">
    <property type="entry name" value="Alkaline_phosphatase_core_sf"/>
</dbReference>
<dbReference type="KEGG" id="hxa:Halxa_2359"/>
<dbReference type="RefSeq" id="WP_013879873.1">
    <property type="nucleotide sequence ID" value="NC_015666.1"/>
</dbReference>
<dbReference type="Pfam" id="PF00884">
    <property type="entry name" value="Sulfatase"/>
    <property type="match status" value="1"/>
</dbReference>
<sequence length="483" mass="54104">MKPNVLLIVLDSVRARNTSLHEHANDTTPFLNEFAESATRYRQARAPGTTSVTSHASIFTGLHVNEHRVTSAEAKLSEGATVFERLRDEHGYETGVFSENVWITDVDIGLDHGFDTVVGPQDVPYPDALNPRSFVSDRGTGRFTEYVRECLRDDAPLRGLINGAYTKISSDYPSLLPSFIDGTSPGNLYTDKFLDWIDTTVNDEWAACVNLMDAHLPYNPKEEFNEWGDDLLRTIEDEAVDQWQLHCGDGLWWRQKAREALYDGAIRQADSYVQRIIDGLEERGVLDDTLVVITSDHGEGFGERSRIRPARIAGHNVSVHEVLLHVPLVVKRPGQRNAHEVDSVATLARFPTVVENALEGATAPDGFVPDRPVVASSYRITDDESLKARALEHCDDLSAFESFTHVVYEDDDDVVRKYITWKDREATVEIRNAQDSYKVSNTGGRKVREVFGEMEEAAVRAEGSGTDDLDEATYDRLEKLGYV</sequence>
<comment type="PTM">
    <text evidence="1">The conversion to 3-oxoalanine (also known as C-formylglycine, FGly), of a serine or cysteine residue in prokaryotes and of a cysteine residue in eukaryotes, is critical for catalytic activity.</text>
</comment>
<dbReference type="AlphaFoldDB" id="F8DAN9"/>
<evidence type="ECO:0000313" key="4">
    <source>
        <dbReference type="Proteomes" id="UP000006794"/>
    </source>
</evidence>
<proteinExistence type="predicted"/>
<dbReference type="STRING" id="797210.Halxa_2359"/>
<dbReference type="Proteomes" id="UP000006794">
    <property type="component" value="Chromosome"/>
</dbReference>
<dbReference type="EMBL" id="CP002839">
    <property type="protein sequence ID" value="AEH36981.1"/>
    <property type="molecule type" value="Genomic_DNA"/>
</dbReference>
<dbReference type="CDD" id="cd16148">
    <property type="entry name" value="sulfatase_like"/>
    <property type="match status" value="1"/>
</dbReference>
<feature type="modified residue" description="3-oxoalanine (Ser)" evidence="1">
    <location>
        <position position="51"/>
    </location>
</feature>
<dbReference type="eggNOG" id="arCOG02789">
    <property type="taxonomic scope" value="Archaea"/>
</dbReference>
<dbReference type="PANTHER" id="PTHR43751:SF3">
    <property type="entry name" value="SULFATASE N-TERMINAL DOMAIN-CONTAINING PROTEIN"/>
    <property type="match status" value="1"/>
</dbReference>
<dbReference type="InterPro" id="IPR000917">
    <property type="entry name" value="Sulfatase_N"/>
</dbReference>
<evidence type="ECO:0000313" key="3">
    <source>
        <dbReference type="EMBL" id="AEH36981.1"/>
    </source>
</evidence>
<dbReference type="InterPro" id="IPR052701">
    <property type="entry name" value="GAG_Ulvan_Degrading_Sulfatases"/>
</dbReference>
<reference evidence="3 4" key="1">
    <citation type="journal article" date="2012" name="Stand. Genomic Sci.">
        <title>Complete genome sequence of Halopiger xanaduensis type strain (SH-6(T)).</title>
        <authorList>
            <person name="Anderson I."/>
            <person name="Tindall B.J."/>
            <person name="Rohde M."/>
            <person name="Lucas S."/>
            <person name="Han J."/>
            <person name="Lapidus A."/>
            <person name="Cheng J.F."/>
            <person name="Goodwin L."/>
            <person name="Pitluck S."/>
            <person name="Peters L."/>
            <person name="Pati A."/>
            <person name="Mikhailova N."/>
            <person name="Pagani I."/>
            <person name="Teshima H."/>
            <person name="Han C."/>
            <person name="Tapia R."/>
            <person name="Land M."/>
            <person name="Woyke T."/>
            <person name="Klenk H.P."/>
            <person name="Kyrpides N."/>
            <person name="Ivanova N."/>
        </authorList>
    </citation>
    <scope>NUCLEOTIDE SEQUENCE [LARGE SCALE GENOMIC DNA]</scope>
    <source>
        <strain evidence="4">DSM 18323 / JCM 14033 / SH-6</strain>
    </source>
</reference>
<gene>
    <name evidence="3" type="ordered locus">Halxa_2359</name>
</gene>
<dbReference type="GeneID" id="10797318"/>
<keyword evidence="4" id="KW-1185">Reference proteome</keyword>
<dbReference type="PANTHER" id="PTHR43751">
    <property type="entry name" value="SULFATASE"/>
    <property type="match status" value="1"/>
</dbReference>
<dbReference type="Gene3D" id="3.40.720.10">
    <property type="entry name" value="Alkaline Phosphatase, subunit A"/>
    <property type="match status" value="1"/>
</dbReference>
<protein>
    <submittedName>
        <fullName evidence="3">Sulfatase</fullName>
    </submittedName>
</protein>
<evidence type="ECO:0000259" key="2">
    <source>
        <dbReference type="Pfam" id="PF00884"/>
    </source>
</evidence>
<organism evidence="3 4">
    <name type="scientific">Halopiger xanaduensis (strain DSM 18323 / JCM 14033 / SH-6)</name>
    <dbReference type="NCBI Taxonomy" id="797210"/>
    <lineage>
        <taxon>Archaea</taxon>
        <taxon>Methanobacteriati</taxon>
        <taxon>Methanobacteriota</taxon>
        <taxon>Stenosarchaea group</taxon>
        <taxon>Halobacteria</taxon>
        <taxon>Halobacteriales</taxon>
        <taxon>Natrialbaceae</taxon>
        <taxon>Halopiger</taxon>
    </lineage>
</organism>
<dbReference type="HOGENOM" id="CLU_006332_14_2_2"/>
<name>F8DAN9_HALXS</name>
<feature type="domain" description="Sulfatase N-terminal" evidence="2">
    <location>
        <begin position="3"/>
        <end position="343"/>
    </location>
</feature>
<evidence type="ECO:0000256" key="1">
    <source>
        <dbReference type="PIRSR" id="PIRSR600917-52"/>
    </source>
</evidence>